<name>A0A0F9KZ54_9ZZZZ</name>
<organism evidence="1">
    <name type="scientific">marine sediment metagenome</name>
    <dbReference type="NCBI Taxonomy" id="412755"/>
    <lineage>
        <taxon>unclassified sequences</taxon>
        <taxon>metagenomes</taxon>
        <taxon>ecological metagenomes</taxon>
    </lineage>
</organism>
<comment type="caution">
    <text evidence="1">The sequence shown here is derived from an EMBL/GenBank/DDBJ whole genome shotgun (WGS) entry which is preliminary data.</text>
</comment>
<sequence length="59" mass="7106">MIISEPLYLPWPSMAWIIKVVRNRTEFDLYYTFDGEEAGKELHRMIVMGEIETRWSNEI</sequence>
<accession>A0A0F9KZ54</accession>
<dbReference type="EMBL" id="LAZR01007170">
    <property type="protein sequence ID" value="KKM86993.1"/>
    <property type="molecule type" value="Genomic_DNA"/>
</dbReference>
<dbReference type="AlphaFoldDB" id="A0A0F9KZ54"/>
<reference evidence="1" key="1">
    <citation type="journal article" date="2015" name="Nature">
        <title>Complex archaea that bridge the gap between prokaryotes and eukaryotes.</title>
        <authorList>
            <person name="Spang A."/>
            <person name="Saw J.H."/>
            <person name="Jorgensen S.L."/>
            <person name="Zaremba-Niedzwiedzka K."/>
            <person name="Martijn J."/>
            <person name="Lind A.E."/>
            <person name="van Eijk R."/>
            <person name="Schleper C."/>
            <person name="Guy L."/>
            <person name="Ettema T.J."/>
        </authorList>
    </citation>
    <scope>NUCLEOTIDE SEQUENCE</scope>
</reference>
<proteinExistence type="predicted"/>
<evidence type="ECO:0000313" key="1">
    <source>
        <dbReference type="EMBL" id="KKM86993.1"/>
    </source>
</evidence>
<gene>
    <name evidence="1" type="ORF">LCGC14_1273450</name>
</gene>
<protein>
    <submittedName>
        <fullName evidence="1">Uncharacterized protein</fullName>
    </submittedName>
</protein>